<feature type="domain" description="J" evidence="2">
    <location>
        <begin position="27"/>
        <end position="71"/>
    </location>
</feature>
<gene>
    <name evidence="3" type="ORF">GNI_086590</name>
</gene>
<dbReference type="OrthoDB" id="550424at2759"/>
<dbReference type="GO" id="GO:0005783">
    <property type="term" value="C:endoplasmic reticulum"/>
    <property type="evidence" value="ECO:0007669"/>
    <property type="project" value="TreeGrafter"/>
</dbReference>
<dbReference type="PANTHER" id="PTHR44360:SF1">
    <property type="entry name" value="DNAJ HOMOLOG SUBFAMILY B MEMBER 9"/>
    <property type="match status" value="1"/>
</dbReference>
<dbReference type="InterPro" id="IPR001623">
    <property type="entry name" value="DnaJ_domain"/>
</dbReference>
<dbReference type="GO" id="GO:0036503">
    <property type="term" value="P:ERAD pathway"/>
    <property type="evidence" value="ECO:0007669"/>
    <property type="project" value="TreeGrafter"/>
</dbReference>
<evidence type="ECO:0000259" key="2">
    <source>
        <dbReference type="PROSITE" id="PS50076"/>
    </source>
</evidence>
<dbReference type="eggNOG" id="ENOG502SCA3">
    <property type="taxonomic scope" value="Eukaryota"/>
</dbReference>
<dbReference type="RefSeq" id="XP_011130673.1">
    <property type="nucleotide sequence ID" value="XM_011132371.1"/>
</dbReference>
<protein>
    <submittedName>
        <fullName evidence="3">Chaperone DnaJ</fullName>
    </submittedName>
</protein>
<evidence type="ECO:0000313" key="4">
    <source>
        <dbReference type="Proteomes" id="UP000019763"/>
    </source>
</evidence>
<dbReference type="InterPro" id="IPR036869">
    <property type="entry name" value="J_dom_sf"/>
</dbReference>
<dbReference type="OMA" id="GYIDYHQ"/>
<evidence type="ECO:0000256" key="1">
    <source>
        <dbReference type="ARBA" id="ARBA00023186"/>
    </source>
</evidence>
<dbReference type="InterPro" id="IPR051948">
    <property type="entry name" value="Hsp70_co-chaperone_J-domain"/>
</dbReference>
<comment type="caution">
    <text evidence="3">The sequence shown here is derived from an EMBL/GenBank/DDBJ whole genome shotgun (WGS) entry which is preliminary data.</text>
</comment>
<organism evidence="3 4">
    <name type="scientific">Gregarina niphandrodes</name>
    <name type="common">Septate eugregarine</name>
    <dbReference type="NCBI Taxonomy" id="110365"/>
    <lineage>
        <taxon>Eukaryota</taxon>
        <taxon>Sar</taxon>
        <taxon>Alveolata</taxon>
        <taxon>Apicomplexa</taxon>
        <taxon>Conoidasida</taxon>
        <taxon>Gregarinasina</taxon>
        <taxon>Eugregarinorida</taxon>
        <taxon>Gregarinidae</taxon>
        <taxon>Gregarina</taxon>
    </lineage>
</organism>
<name>A0A023B5Y1_GRENI</name>
<dbReference type="Gene3D" id="1.10.287.110">
    <property type="entry name" value="DnaJ domain"/>
    <property type="match status" value="1"/>
</dbReference>
<dbReference type="EMBL" id="AFNH02000651">
    <property type="protein sequence ID" value="EZG63633.1"/>
    <property type="molecule type" value="Genomic_DNA"/>
</dbReference>
<dbReference type="SUPFAM" id="SSF46565">
    <property type="entry name" value="Chaperone J-domain"/>
    <property type="match status" value="1"/>
</dbReference>
<dbReference type="PROSITE" id="PS50076">
    <property type="entry name" value="DNAJ_2"/>
    <property type="match status" value="1"/>
</dbReference>
<sequence length="71" mass="7891">MFFGGFPFDAAGMGGGGMPRKEIDNETLYRNLGVEKTATQDEIKKSFKKLAIKHHPDKGGDQEKFKEICKA</sequence>
<dbReference type="GO" id="GO:0051787">
    <property type="term" value="F:misfolded protein binding"/>
    <property type="evidence" value="ECO:0007669"/>
    <property type="project" value="TreeGrafter"/>
</dbReference>
<proteinExistence type="predicted"/>
<dbReference type="CDD" id="cd06257">
    <property type="entry name" value="DnaJ"/>
    <property type="match status" value="1"/>
</dbReference>
<dbReference type="VEuPathDB" id="CryptoDB:GNI_086590"/>
<dbReference type="GO" id="GO:0051087">
    <property type="term" value="F:protein-folding chaperone binding"/>
    <property type="evidence" value="ECO:0007669"/>
    <property type="project" value="TreeGrafter"/>
</dbReference>
<dbReference type="Proteomes" id="UP000019763">
    <property type="component" value="Unassembled WGS sequence"/>
</dbReference>
<dbReference type="GeneID" id="22913085"/>
<dbReference type="Pfam" id="PF00226">
    <property type="entry name" value="DnaJ"/>
    <property type="match status" value="1"/>
</dbReference>
<accession>A0A023B5Y1</accession>
<dbReference type="PRINTS" id="PR00625">
    <property type="entry name" value="JDOMAIN"/>
</dbReference>
<keyword evidence="4" id="KW-1185">Reference proteome</keyword>
<keyword evidence="1" id="KW-0143">Chaperone</keyword>
<dbReference type="AlphaFoldDB" id="A0A023B5Y1"/>
<evidence type="ECO:0000313" key="3">
    <source>
        <dbReference type="EMBL" id="EZG63633.1"/>
    </source>
</evidence>
<dbReference type="SMART" id="SM00271">
    <property type="entry name" value="DnaJ"/>
    <property type="match status" value="1"/>
</dbReference>
<reference evidence="3" key="1">
    <citation type="submission" date="2013-12" db="EMBL/GenBank/DDBJ databases">
        <authorList>
            <person name="Omoto C.K."/>
            <person name="Sibley D."/>
            <person name="Venepally P."/>
            <person name="Hadjithomas M."/>
            <person name="Karamycheva S."/>
            <person name="Brunk B."/>
            <person name="Roos D."/>
            <person name="Caler E."/>
            <person name="Lorenzi H."/>
        </authorList>
    </citation>
    <scope>NUCLEOTIDE SEQUENCE</scope>
</reference>
<dbReference type="PANTHER" id="PTHR44360">
    <property type="entry name" value="DNAJ HOMOLOG SUBFAMILY B MEMBER 9"/>
    <property type="match status" value="1"/>
</dbReference>